<reference evidence="1 2" key="1">
    <citation type="journal article" date="2022" name="bioRxiv">
        <title>The genome of the oomycete Peronosclerospora sorghi, a cosmopolitan pathogen of maize and sorghum, is inflated with dispersed pseudogenes.</title>
        <authorList>
            <person name="Fletcher K."/>
            <person name="Martin F."/>
            <person name="Isakeit T."/>
            <person name="Cavanaugh K."/>
            <person name="Magill C."/>
            <person name="Michelmore R."/>
        </authorList>
    </citation>
    <scope>NUCLEOTIDE SEQUENCE [LARGE SCALE GENOMIC DNA]</scope>
    <source>
        <strain evidence="1">P6</strain>
    </source>
</reference>
<dbReference type="EMBL" id="CM047590">
    <property type="protein sequence ID" value="KAI9919638.1"/>
    <property type="molecule type" value="Genomic_DNA"/>
</dbReference>
<keyword evidence="2" id="KW-1185">Reference proteome</keyword>
<sequence length="90" mass="9886">MRWLSKKVPESQLRSASFAIMVIGSEFLGKIRLVETFSNLNLYPITVGHLMGQMRNSPGNGHKSEDELIEKAIIKAAGENGSRKPSADSN</sequence>
<proteinExistence type="predicted"/>
<name>A0ACC0WP11_9STRA</name>
<evidence type="ECO:0000313" key="1">
    <source>
        <dbReference type="EMBL" id="KAI9919638.1"/>
    </source>
</evidence>
<evidence type="ECO:0000313" key="2">
    <source>
        <dbReference type="Proteomes" id="UP001163321"/>
    </source>
</evidence>
<accession>A0ACC0WP11</accession>
<dbReference type="Proteomes" id="UP001163321">
    <property type="component" value="Chromosome 11"/>
</dbReference>
<protein>
    <submittedName>
        <fullName evidence="1">Uncharacterized protein</fullName>
    </submittedName>
</protein>
<gene>
    <name evidence="1" type="ORF">PsorP6_017726</name>
</gene>
<organism evidence="1 2">
    <name type="scientific">Peronosclerospora sorghi</name>
    <dbReference type="NCBI Taxonomy" id="230839"/>
    <lineage>
        <taxon>Eukaryota</taxon>
        <taxon>Sar</taxon>
        <taxon>Stramenopiles</taxon>
        <taxon>Oomycota</taxon>
        <taxon>Peronosporomycetes</taxon>
        <taxon>Peronosporales</taxon>
        <taxon>Peronosporaceae</taxon>
        <taxon>Peronosclerospora</taxon>
    </lineage>
</organism>
<comment type="caution">
    <text evidence="1">The sequence shown here is derived from an EMBL/GenBank/DDBJ whole genome shotgun (WGS) entry which is preliminary data.</text>
</comment>